<dbReference type="Pfam" id="PF13481">
    <property type="entry name" value="AAA_25"/>
    <property type="match status" value="1"/>
</dbReference>
<dbReference type="InterPro" id="IPR027417">
    <property type="entry name" value="P-loop_NTPase"/>
</dbReference>
<dbReference type="OrthoDB" id="1898560at2759"/>
<evidence type="ECO:0000259" key="3">
    <source>
        <dbReference type="PROSITE" id="PS51199"/>
    </source>
</evidence>
<dbReference type="PANTHER" id="PTHR12873:SF0">
    <property type="entry name" value="TWINKLE MTDNA HELICASE"/>
    <property type="match status" value="1"/>
</dbReference>
<dbReference type="SUPFAM" id="SSF56731">
    <property type="entry name" value="DNA primase core"/>
    <property type="match status" value="1"/>
</dbReference>
<dbReference type="AlphaFoldDB" id="A0A087SS16"/>
<dbReference type="Pfam" id="PF13662">
    <property type="entry name" value="Toprim_4"/>
    <property type="match status" value="1"/>
</dbReference>
<dbReference type="InterPro" id="IPR006171">
    <property type="entry name" value="TOPRIM_dom"/>
</dbReference>
<feature type="region of interest" description="Disordered" evidence="1">
    <location>
        <begin position="549"/>
        <end position="570"/>
    </location>
</feature>
<dbReference type="PANTHER" id="PTHR12873">
    <property type="entry name" value="T7-LIKE MITOCHONDRIAL DNA HELICASE"/>
    <property type="match status" value="1"/>
</dbReference>
<reference evidence="4 5" key="1">
    <citation type="journal article" date="2014" name="BMC Genomics">
        <title>Oil accumulation mechanisms of the oleaginous microalga Chlorella protothecoides revealed through its genome, transcriptomes, and proteomes.</title>
        <authorList>
            <person name="Gao C."/>
            <person name="Wang Y."/>
            <person name="Shen Y."/>
            <person name="Yan D."/>
            <person name="He X."/>
            <person name="Dai J."/>
            <person name="Wu Q."/>
        </authorList>
    </citation>
    <scope>NUCLEOTIDE SEQUENCE [LARGE SCALE GENOMIC DNA]</scope>
    <source>
        <strain evidence="4 5">0710</strain>
    </source>
</reference>
<proteinExistence type="predicted"/>
<sequence length="570" mass="62413">MHARAFRAAAARFSRAFVPVWHAGTRPGTHVRHVSYPARSLDGTVADLESAWEREALLRTLGERLAPLRALARANALATAADAELAAAGLTRGALEEILRLRGPGPAALSDIRRAALRALGGEASLVALEGVSSQAVEVRGAEKVLYGLDQLVFDGPAGGDVVIVEGEMDKLAMESAGLGNVVSVPDGAPARVRDGDLPPAKDDTKFSYLWNCKQYLDQAQRVIVATDNDAPGEALAEELARRLGRERCWRDANEVLMRDGAAMLRAMVEGAEPLPIRGLLRFHEYYDDILRHYYLDPRTGQAASTGWPALDAFYKVIPGELTIVTGVPNSGKSEWIDALLCNLAFAMDHARQLVEKYTGRPFFDLPYARNSTRMSLEELNEGLDWVDDRFHLVRYEDDALPSVDWVLDVAKAAVYRYGIRGLVIDPYNELDHQRPGNMSETEYVSQMLTKIKRFAQVSGVHVWFVAHPRQLQQWRGEAPNLYDISGSAHFINKADNGIVVHRNREPGAENAAEVQILVRKVRNKVAGTLGEAVLEYDRVNGRYIDPGAVGASAPQTSARVGRTGAAAPA</sequence>
<dbReference type="CDD" id="cd01029">
    <property type="entry name" value="TOPRIM_primases"/>
    <property type="match status" value="1"/>
</dbReference>
<evidence type="ECO:0000313" key="4">
    <source>
        <dbReference type="EMBL" id="KFM28520.1"/>
    </source>
</evidence>
<evidence type="ECO:0000256" key="1">
    <source>
        <dbReference type="SAM" id="MobiDB-lite"/>
    </source>
</evidence>
<feature type="domain" description="Toprim" evidence="2">
    <location>
        <begin position="160"/>
        <end position="265"/>
    </location>
</feature>
<feature type="domain" description="SF4 helicase" evidence="3">
    <location>
        <begin position="297"/>
        <end position="551"/>
    </location>
</feature>
<name>A0A087SS16_AUXPR</name>
<organism evidence="4 5">
    <name type="scientific">Auxenochlorella protothecoides</name>
    <name type="common">Green microalga</name>
    <name type="synonym">Chlorella protothecoides</name>
    <dbReference type="NCBI Taxonomy" id="3075"/>
    <lineage>
        <taxon>Eukaryota</taxon>
        <taxon>Viridiplantae</taxon>
        <taxon>Chlorophyta</taxon>
        <taxon>core chlorophytes</taxon>
        <taxon>Trebouxiophyceae</taxon>
        <taxon>Chlorellales</taxon>
        <taxon>Chlorellaceae</taxon>
        <taxon>Auxenochlorella</taxon>
    </lineage>
</organism>
<dbReference type="PROSITE" id="PS50880">
    <property type="entry name" value="TOPRIM"/>
    <property type="match status" value="1"/>
</dbReference>
<dbReference type="RefSeq" id="XP_011401540.1">
    <property type="nucleotide sequence ID" value="XM_011403238.1"/>
</dbReference>
<dbReference type="GO" id="GO:0006260">
    <property type="term" value="P:DNA replication"/>
    <property type="evidence" value="ECO:0007669"/>
    <property type="project" value="InterPro"/>
</dbReference>
<evidence type="ECO:0000313" key="5">
    <source>
        <dbReference type="Proteomes" id="UP000028924"/>
    </source>
</evidence>
<protein>
    <submittedName>
        <fullName evidence="4">Twinkle protein, mitochondrial</fullName>
    </submittedName>
</protein>
<dbReference type="InterPro" id="IPR007694">
    <property type="entry name" value="DNA_helicase_DnaB-like_C"/>
</dbReference>
<dbReference type="GO" id="GO:0003697">
    <property type="term" value="F:single-stranded DNA binding"/>
    <property type="evidence" value="ECO:0007669"/>
    <property type="project" value="InterPro"/>
</dbReference>
<dbReference type="InterPro" id="IPR034154">
    <property type="entry name" value="TOPRIM_DnaG/twinkle"/>
</dbReference>
<dbReference type="EMBL" id="KL662172">
    <property type="protein sequence ID" value="KFM28520.1"/>
    <property type="molecule type" value="Genomic_DNA"/>
</dbReference>
<gene>
    <name evidence="4" type="ORF">F751_0794</name>
</gene>
<dbReference type="GO" id="GO:0043139">
    <property type="term" value="F:5'-3' DNA helicase activity"/>
    <property type="evidence" value="ECO:0007669"/>
    <property type="project" value="InterPro"/>
</dbReference>
<dbReference type="SUPFAM" id="SSF52540">
    <property type="entry name" value="P-loop containing nucleoside triphosphate hydrolases"/>
    <property type="match status" value="1"/>
</dbReference>
<dbReference type="SMART" id="SM00493">
    <property type="entry name" value="TOPRIM"/>
    <property type="match status" value="1"/>
</dbReference>
<dbReference type="PROSITE" id="PS51199">
    <property type="entry name" value="SF4_HELICASE"/>
    <property type="match status" value="1"/>
</dbReference>
<dbReference type="GeneID" id="23612185"/>
<accession>A0A087SS16</accession>
<dbReference type="GO" id="GO:0005524">
    <property type="term" value="F:ATP binding"/>
    <property type="evidence" value="ECO:0007669"/>
    <property type="project" value="InterPro"/>
</dbReference>
<keyword evidence="5" id="KW-1185">Reference proteome</keyword>
<dbReference type="Gene3D" id="3.40.1360.10">
    <property type="match status" value="1"/>
</dbReference>
<dbReference type="InterPro" id="IPR027032">
    <property type="entry name" value="Twinkle-like"/>
</dbReference>
<dbReference type="Proteomes" id="UP000028924">
    <property type="component" value="Unassembled WGS sequence"/>
</dbReference>
<evidence type="ECO:0000259" key="2">
    <source>
        <dbReference type="PROSITE" id="PS50880"/>
    </source>
</evidence>
<dbReference type="eggNOG" id="ENOG502QPXS">
    <property type="taxonomic scope" value="Eukaryota"/>
</dbReference>
<dbReference type="Gene3D" id="3.40.50.300">
    <property type="entry name" value="P-loop containing nucleotide triphosphate hydrolases"/>
    <property type="match status" value="1"/>
</dbReference>
<dbReference type="KEGG" id="apro:F751_0794"/>